<dbReference type="RefSeq" id="WP_044545932.1">
    <property type="nucleotide sequence ID" value="NZ_CDRH01000446.1"/>
</dbReference>
<reference evidence="1 2" key="1">
    <citation type="submission" date="2015-09" db="EMBL/GenBank/DDBJ databases">
        <authorList>
            <consortium name="Pathogen Informatics"/>
        </authorList>
    </citation>
    <scope>NUCLEOTIDE SEQUENCE [LARGE SCALE GENOMIC DNA]</scope>
    <source>
        <strain evidence="1 2">2789STDY5608872</strain>
    </source>
</reference>
<dbReference type="AlphaFoldDB" id="A0A173VDZ0"/>
<dbReference type="EMBL" id="CYXP01000007">
    <property type="protein sequence ID" value="CUN25294.1"/>
    <property type="molecule type" value="Genomic_DNA"/>
</dbReference>
<name>A0A173VDZ0_PARDI</name>
<dbReference type="Proteomes" id="UP000095591">
    <property type="component" value="Unassembled WGS sequence"/>
</dbReference>
<protein>
    <submittedName>
        <fullName evidence="1">Uncharacterized protein</fullName>
    </submittedName>
</protein>
<organism evidence="1 2">
    <name type="scientific">Parabacteroides distasonis</name>
    <dbReference type="NCBI Taxonomy" id="823"/>
    <lineage>
        <taxon>Bacteria</taxon>
        <taxon>Pseudomonadati</taxon>
        <taxon>Bacteroidota</taxon>
        <taxon>Bacteroidia</taxon>
        <taxon>Bacteroidales</taxon>
        <taxon>Tannerellaceae</taxon>
        <taxon>Parabacteroides</taxon>
    </lineage>
</organism>
<evidence type="ECO:0000313" key="2">
    <source>
        <dbReference type="Proteomes" id="UP000095591"/>
    </source>
</evidence>
<evidence type="ECO:0000313" key="1">
    <source>
        <dbReference type="EMBL" id="CUN25294.1"/>
    </source>
</evidence>
<sequence length="145" mass="17150">MDTHYGKKEDRSGVRLISLLGNHLKEILKRESDNRAFIHLYCTGPYWVAFEKSAYLLRQISSRTLVTPLSLTTYPFPIVMVSWTDGELRSYTRNHLFHREGNDYGRLSVPTRTLDGYKEWHKEEVRYFPMPEVKTTSMDRDMEID</sequence>
<accession>A0A173VDZ0</accession>
<proteinExistence type="predicted"/>
<gene>
    <name evidence="1" type="ORF">ERS852429_02915</name>
</gene>